<evidence type="ECO:0000256" key="1">
    <source>
        <dbReference type="SAM" id="MobiDB-lite"/>
    </source>
</evidence>
<name>A0A8J3J7D9_9ACTN</name>
<protein>
    <submittedName>
        <fullName evidence="2">Uncharacterized protein</fullName>
    </submittedName>
</protein>
<organism evidence="2 3">
    <name type="scientific">Actinocatenispora rupis</name>
    <dbReference type="NCBI Taxonomy" id="519421"/>
    <lineage>
        <taxon>Bacteria</taxon>
        <taxon>Bacillati</taxon>
        <taxon>Actinomycetota</taxon>
        <taxon>Actinomycetes</taxon>
        <taxon>Micromonosporales</taxon>
        <taxon>Micromonosporaceae</taxon>
        <taxon>Actinocatenispora</taxon>
    </lineage>
</organism>
<reference evidence="2" key="1">
    <citation type="submission" date="2021-01" db="EMBL/GenBank/DDBJ databases">
        <title>Whole genome shotgun sequence of Actinocatenispora rupis NBRC 107355.</title>
        <authorList>
            <person name="Komaki H."/>
            <person name="Tamura T."/>
        </authorList>
    </citation>
    <scope>NUCLEOTIDE SEQUENCE</scope>
    <source>
        <strain evidence="2">NBRC 107355</strain>
    </source>
</reference>
<dbReference type="EMBL" id="BOMB01000012">
    <property type="protein sequence ID" value="GID11502.1"/>
    <property type="molecule type" value="Genomic_DNA"/>
</dbReference>
<sequence length="93" mass="9867">MTPDRHTPRPARRPPADPPRLCRHCHEQIEPVGSSWVHVGTRGRFGCRDTSSTLPLATSAEPAPGSRVLRNPVRGTVPATVVAALALGTAVTS</sequence>
<keyword evidence="3" id="KW-1185">Reference proteome</keyword>
<accession>A0A8J3J7D9</accession>
<feature type="region of interest" description="Disordered" evidence="1">
    <location>
        <begin position="1"/>
        <end position="20"/>
    </location>
</feature>
<dbReference type="AlphaFoldDB" id="A0A8J3J7D9"/>
<proteinExistence type="predicted"/>
<evidence type="ECO:0000313" key="2">
    <source>
        <dbReference type="EMBL" id="GID11502.1"/>
    </source>
</evidence>
<evidence type="ECO:0000313" key="3">
    <source>
        <dbReference type="Proteomes" id="UP000612808"/>
    </source>
</evidence>
<gene>
    <name evidence="2" type="ORF">Aru02nite_23910</name>
</gene>
<dbReference type="Proteomes" id="UP000612808">
    <property type="component" value="Unassembled WGS sequence"/>
</dbReference>
<comment type="caution">
    <text evidence="2">The sequence shown here is derived from an EMBL/GenBank/DDBJ whole genome shotgun (WGS) entry which is preliminary data.</text>
</comment>